<protein>
    <recommendedName>
        <fullName evidence="3">Type II toxin-antitoxin system MqsR family toxin</fullName>
    </recommendedName>
</protein>
<evidence type="ECO:0008006" key="3">
    <source>
        <dbReference type="Google" id="ProtNLM"/>
    </source>
</evidence>
<dbReference type="Proteomes" id="UP000245629">
    <property type="component" value="Chromosome 2"/>
</dbReference>
<dbReference type="OrthoDB" id="1666895at2"/>
<proteinExistence type="predicted"/>
<keyword evidence="2" id="KW-1185">Reference proteome</keyword>
<dbReference type="InterPro" id="IPR031451">
    <property type="entry name" value="MqsR_toxin"/>
</dbReference>
<organism evidence="1 2">
    <name type="scientific">Azospirillum thermophilum</name>
    <dbReference type="NCBI Taxonomy" id="2202148"/>
    <lineage>
        <taxon>Bacteria</taxon>
        <taxon>Pseudomonadati</taxon>
        <taxon>Pseudomonadota</taxon>
        <taxon>Alphaproteobacteria</taxon>
        <taxon>Rhodospirillales</taxon>
        <taxon>Azospirillaceae</taxon>
        <taxon>Azospirillum</taxon>
    </lineage>
</organism>
<dbReference type="Pfam" id="PF15723">
    <property type="entry name" value="MqsR_toxin"/>
    <property type="match status" value="1"/>
</dbReference>
<dbReference type="AlphaFoldDB" id="A0A2S2CNH5"/>
<name>A0A2S2CNH5_9PROT</name>
<dbReference type="GO" id="GO:0044010">
    <property type="term" value="P:single-species biofilm formation"/>
    <property type="evidence" value="ECO:0007669"/>
    <property type="project" value="InterPro"/>
</dbReference>
<accession>A0A2S2CNH5</accession>
<dbReference type="InterPro" id="IPR038493">
    <property type="entry name" value="MqsR_sf"/>
</dbReference>
<dbReference type="GO" id="GO:0009372">
    <property type="term" value="P:quorum sensing"/>
    <property type="evidence" value="ECO:0007669"/>
    <property type="project" value="InterPro"/>
</dbReference>
<dbReference type="EMBL" id="CP029353">
    <property type="protein sequence ID" value="AWK85930.1"/>
    <property type="molecule type" value="Genomic_DNA"/>
</dbReference>
<dbReference type="KEGG" id="azz:DEW08_06335"/>
<gene>
    <name evidence="1" type="ORF">DEW08_06335</name>
</gene>
<evidence type="ECO:0000313" key="2">
    <source>
        <dbReference type="Proteomes" id="UP000245629"/>
    </source>
</evidence>
<dbReference type="GO" id="GO:0017148">
    <property type="term" value="P:negative regulation of translation"/>
    <property type="evidence" value="ECO:0007669"/>
    <property type="project" value="InterPro"/>
</dbReference>
<evidence type="ECO:0000313" key="1">
    <source>
        <dbReference type="EMBL" id="AWK85930.1"/>
    </source>
</evidence>
<dbReference type="Gene3D" id="3.30.2310.40">
    <property type="match status" value="1"/>
</dbReference>
<dbReference type="RefSeq" id="WP_109325404.1">
    <property type="nucleotide sequence ID" value="NZ_CP029353.1"/>
</dbReference>
<sequence>MIADIVATIASMERRHFFKSMTSHADHREWQDVYHVPFNDVVIYTKFRVDVLTGFRILSFKEKGQ</sequence>
<reference evidence="2" key="1">
    <citation type="submission" date="2018-05" db="EMBL/GenBank/DDBJ databases">
        <title>Azospirillum thermophila sp. nov., a novel isolated from hot spring.</title>
        <authorList>
            <person name="Zhao Z."/>
        </authorList>
    </citation>
    <scope>NUCLEOTIDE SEQUENCE [LARGE SCALE GENOMIC DNA]</scope>
    <source>
        <strain evidence="2">CFH 70021</strain>
    </source>
</reference>